<evidence type="ECO:0000313" key="1">
    <source>
        <dbReference type="EMBL" id="RMZ99166.1"/>
    </source>
</evidence>
<protein>
    <submittedName>
        <fullName evidence="1">Uncharacterized protein</fullName>
    </submittedName>
</protein>
<gene>
    <name evidence="1" type="ORF">BpHYR1_049780</name>
</gene>
<accession>A0A3M7PJ86</accession>
<organism evidence="1 2">
    <name type="scientific">Brachionus plicatilis</name>
    <name type="common">Marine rotifer</name>
    <name type="synonym">Brachionus muelleri</name>
    <dbReference type="NCBI Taxonomy" id="10195"/>
    <lineage>
        <taxon>Eukaryota</taxon>
        <taxon>Metazoa</taxon>
        <taxon>Spiralia</taxon>
        <taxon>Gnathifera</taxon>
        <taxon>Rotifera</taxon>
        <taxon>Eurotatoria</taxon>
        <taxon>Monogononta</taxon>
        <taxon>Pseudotrocha</taxon>
        <taxon>Ploima</taxon>
        <taxon>Brachionidae</taxon>
        <taxon>Brachionus</taxon>
    </lineage>
</organism>
<dbReference type="AlphaFoldDB" id="A0A3M7PJ86"/>
<proteinExistence type="predicted"/>
<dbReference type="Proteomes" id="UP000276133">
    <property type="component" value="Unassembled WGS sequence"/>
</dbReference>
<name>A0A3M7PJ86_BRAPC</name>
<comment type="caution">
    <text evidence="1">The sequence shown here is derived from an EMBL/GenBank/DDBJ whole genome shotgun (WGS) entry which is preliminary data.</text>
</comment>
<evidence type="ECO:0000313" key="2">
    <source>
        <dbReference type="Proteomes" id="UP000276133"/>
    </source>
</evidence>
<sequence length="168" mass="20341">MLRRHCNMYKNPMLVFLLNFCRENIHTVNKLSNIPNGIQLYFRSLKHENINPKRFIPTIDIYPLICHLLDLKCEKRDGSFRRMKTFLNKAYSQIYYMKNLCVPIIRFIFTYIPHRKGYFRSPKDNKKPRSHYNYLINCKKLELINIERGTVIYFRSPLATKGFNKENR</sequence>
<dbReference type="EMBL" id="REGN01010383">
    <property type="protein sequence ID" value="RMZ99166.1"/>
    <property type="molecule type" value="Genomic_DNA"/>
</dbReference>
<keyword evidence="2" id="KW-1185">Reference proteome</keyword>
<reference evidence="1 2" key="1">
    <citation type="journal article" date="2018" name="Sci. Rep.">
        <title>Genomic signatures of local adaptation to the degree of environmental predictability in rotifers.</title>
        <authorList>
            <person name="Franch-Gras L."/>
            <person name="Hahn C."/>
            <person name="Garcia-Roger E.M."/>
            <person name="Carmona M.J."/>
            <person name="Serra M."/>
            <person name="Gomez A."/>
        </authorList>
    </citation>
    <scope>NUCLEOTIDE SEQUENCE [LARGE SCALE GENOMIC DNA]</scope>
    <source>
        <strain evidence="1">HYR1</strain>
    </source>
</reference>